<keyword evidence="2" id="KW-1185">Reference proteome</keyword>
<comment type="caution">
    <text evidence="1">The sequence shown here is derived from an EMBL/GenBank/DDBJ whole genome shotgun (WGS) entry which is preliminary data.</text>
</comment>
<dbReference type="EMBL" id="JANPWB010000011">
    <property type="protein sequence ID" value="KAJ1129543.1"/>
    <property type="molecule type" value="Genomic_DNA"/>
</dbReference>
<accession>A0AAV7PSU1</accession>
<evidence type="ECO:0000313" key="1">
    <source>
        <dbReference type="EMBL" id="KAJ1129543.1"/>
    </source>
</evidence>
<dbReference type="Proteomes" id="UP001066276">
    <property type="component" value="Chromosome 7"/>
</dbReference>
<name>A0AAV7PSU1_PLEWA</name>
<evidence type="ECO:0000313" key="2">
    <source>
        <dbReference type="Proteomes" id="UP001066276"/>
    </source>
</evidence>
<organism evidence="1 2">
    <name type="scientific">Pleurodeles waltl</name>
    <name type="common">Iberian ribbed newt</name>
    <dbReference type="NCBI Taxonomy" id="8319"/>
    <lineage>
        <taxon>Eukaryota</taxon>
        <taxon>Metazoa</taxon>
        <taxon>Chordata</taxon>
        <taxon>Craniata</taxon>
        <taxon>Vertebrata</taxon>
        <taxon>Euteleostomi</taxon>
        <taxon>Amphibia</taxon>
        <taxon>Batrachia</taxon>
        <taxon>Caudata</taxon>
        <taxon>Salamandroidea</taxon>
        <taxon>Salamandridae</taxon>
        <taxon>Pleurodelinae</taxon>
        <taxon>Pleurodeles</taxon>
    </lineage>
</organism>
<dbReference type="AlphaFoldDB" id="A0AAV7PSU1"/>
<reference evidence="1" key="1">
    <citation type="journal article" date="2022" name="bioRxiv">
        <title>Sequencing and chromosome-scale assembly of the giantPleurodeles waltlgenome.</title>
        <authorList>
            <person name="Brown T."/>
            <person name="Elewa A."/>
            <person name="Iarovenko S."/>
            <person name="Subramanian E."/>
            <person name="Araus A.J."/>
            <person name="Petzold A."/>
            <person name="Susuki M."/>
            <person name="Suzuki K.-i.T."/>
            <person name="Hayashi T."/>
            <person name="Toyoda A."/>
            <person name="Oliveira C."/>
            <person name="Osipova E."/>
            <person name="Leigh N.D."/>
            <person name="Simon A."/>
            <person name="Yun M.H."/>
        </authorList>
    </citation>
    <scope>NUCLEOTIDE SEQUENCE</scope>
    <source>
        <strain evidence="1">20211129_DDA</strain>
        <tissue evidence="1">Liver</tissue>
    </source>
</reference>
<proteinExistence type="predicted"/>
<gene>
    <name evidence="1" type="ORF">NDU88_007911</name>
</gene>
<protein>
    <submittedName>
        <fullName evidence="1">Uncharacterized protein</fullName>
    </submittedName>
</protein>
<sequence length="95" mass="10576">MTIAEFTSALIELCVSSGGRNYQQVAMRGFCKEVQRADTMSERAKRTECVVTTSGYVPASRLFWSAWMRSKQRVQANTAMIRSVCLFAHGGPYSA</sequence>